<dbReference type="AlphaFoldDB" id="A0A919T7H2"/>
<reference evidence="1 2" key="1">
    <citation type="submission" date="2021-03" db="EMBL/GenBank/DDBJ databases">
        <title>Whole genome shotgun sequence of Actinoplanes toevensis NBRC 105298.</title>
        <authorList>
            <person name="Komaki H."/>
            <person name="Tamura T."/>
        </authorList>
    </citation>
    <scope>NUCLEOTIDE SEQUENCE [LARGE SCALE GENOMIC DNA]</scope>
    <source>
        <strain evidence="1 2">NBRC 105298</strain>
    </source>
</reference>
<proteinExistence type="predicted"/>
<evidence type="ECO:0000313" key="1">
    <source>
        <dbReference type="EMBL" id="GIM90112.1"/>
    </source>
</evidence>
<protein>
    <submittedName>
        <fullName evidence="1">Uncharacterized protein</fullName>
    </submittedName>
</protein>
<dbReference type="RefSeq" id="WP_213006060.1">
    <property type="nucleotide sequence ID" value="NZ_BOQN01000023.1"/>
</dbReference>
<organism evidence="1 2">
    <name type="scientific">Paractinoplanes toevensis</name>
    <dbReference type="NCBI Taxonomy" id="571911"/>
    <lineage>
        <taxon>Bacteria</taxon>
        <taxon>Bacillati</taxon>
        <taxon>Actinomycetota</taxon>
        <taxon>Actinomycetes</taxon>
        <taxon>Micromonosporales</taxon>
        <taxon>Micromonosporaceae</taxon>
        <taxon>Paractinoplanes</taxon>
    </lineage>
</organism>
<gene>
    <name evidence="1" type="ORF">Ato02nite_019050</name>
</gene>
<sequence length="112" mass="12676">MTDDLTTWLRERLEADSIRLTTLASERAATGRPDDRVIVRIAMDQVSMIGAQTRVIEIAEQAIANGIAVQQFEQALKWMAYQRQGEGYLDTWAPDGVDLVATLRDFEFDQDD</sequence>
<keyword evidence="2" id="KW-1185">Reference proteome</keyword>
<evidence type="ECO:0000313" key="2">
    <source>
        <dbReference type="Proteomes" id="UP000677082"/>
    </source>
</evidence>
<accession>A0A919T7H2</accession>
<dbReference type="Proteomes" id="UP000677082">
    <property type="component" value="Unassembled WGS sequence"/>
</dbReference>
<name>A0A919T7H2_9ACTN</name>
<comment type="caution">
    <text evidence="1">The sequence shown here is derived from an EMBL/GenBank/DDBJ whole genome shotgun (WGS) entry which is preliminary data.</text>
</comment>
<dbReference type="EMBL" id="BOQN01000023">
    <property type="protein sequence ID" value="GIM90112.1"/>
    <property type="molecule type" value="Genomic_DNA"/>
</dbReference>